<protein>
    <submittedName>
        <fullName evidence="1">Uncharacterized protein</fullName>
    </submittedName>
</protein>
<name>A0A481YXK8_9VIRU</name>
<accession>A0A481YXK8</accession>
<proteinExistence type="predicted"/>
<dbReference type="EMBL" id="MK500372">
    <property type="protein sequence ID" value="QBK87972.1"/>
    <property type="molecule type" value="Genomic_DNA"/>
</dbReference>
<reference evidence="1" key="1">
    <citation type="journal article" date="2019" name="MBio">
        <title>Virus Genomes from Deep Sea Sediments Expand the Ocean Megavirome and Support Independent Origins of Viral Gigantism.</title>
        <authorList>
            <person name="Backstrom D."/>
            <person name="Yutin N."/>
            <person name="Jorgensen S.L."/>
            <person name="Dharamshi J."/>
            <person name="Homa F."/>
            <person name="Zaremba-Niedwiedzka K."/>
            <person name="Spang A."/>
            <person name="Wolf Y.I."/>
            <person name="Koonin E.V."/>
            <person name="Ettema T.J."/>
        </authorList>
    </citation>
    <scope>NUCLEOTIDE SEQUENCE</scope>
</reference>
<organism evidence="1">
    <name type="scientific">Marseillevirus LCMAC202</name>
    <dbReference type="NCBI Taxonomy" id="2506606"/>
    <lineage>
        <taxon>Viruses</taxon>
        <taxon>Varidnaviria</taxon>
        <taxon>Bamfordvirae</taxon>
        <taxon>Nucleocytoviricota</taxon>
        <taxon>Megaviricetes</taxon>
        <taxon>Pimascovirales</taxon>
        <taxon>Pimascovirales incertae sedis</taxon>
        <taxon>Marseilleviridae</taxon>
    </lineage>
</organism>
<gene>
    <name evidence="1" type="ORF">LCMAC202_03330</name>
</gene>
<sequence>MSDILPYVKEDFIEMLKFCSAGPLKMLRIKPESTLYNLSTELPRPLPEKKIWLFLDRKDINKKVLDFYRREMDYNFLTNWTVKKDLNLIQMSDIQTVLRLFCDERVNVNLKQYIAYAFGIKKKQGLLNLRRWSHYQIDHDLLKLLCKAGLDVDGFIYLETPAGAHHTEIALCDRTKIKLEKTTKIEKVIEKTNRDLLHLSVQSLPLDARTDVLTLFQEPYGSRQLNPATISALKKLSEKDQLNIREILSSK</sequence>
<evidence type="ECO:0000313" key="1">
    <source>
        <dbReference type="EMBL" id="QBK87972.1"/>
    </source>
</evidence>